<dbReference type="GO" id="GO:0003677">
    <property type="term" value="F:DNA binding"/>
    <property type="evidence" value="ECO:0007669"/>
    <property type="project" value="UniProtKB-KW"/>
</dbReference>
<dbReference type="InterPro" id="IPR051081">
    <property type="entry name" value="HTH_MetalResp_TranReg"/>
</dbReference>
<sequence>MRQSDEQQSAAQRQGAGAGAGAEKRRAEQQNAERQSTARQDAEQQSVERQSTAPQNTEQQSTSRQDEGRGTAQHHAEQHRPKQQADTGPTSHKRHGADRKPDAESPGVSAASEAFVTSTASGAAEASLASGVAAASAVSPASEASKSSAVSEASTASRLANRSSPAEDALIEIVLVALADPMRRRILNGLSTAGGGTATTLAERLPVTRQAVVKHLAVLQQAGLVVGRKIGREVRYSVAPAPLEDTAQWMNELASTWDKPLAAVKALAEGPSR</sequence>
<evidence type="ECO:0000256" key="3">
    <source>
        <dbReference type="ARBA" id="ARBA00023163"/>
    </source>
</evidence>
<evidence type="ECO:0000256" key="2">
    <source>
        <dbReference type="ARBA" id="ARBA00023125"/>
    </source>
</evidence>
<name>A0A941EZM1_9ACTN</name>
<keyword evidence="1" id="KW-0805">Transcription regulation</keyword>
<protein>
    <submittedName>
        <fullName evidence="6">Winged helix-turn-helix transcriptional regulator</fullName>
    </submittedName>
</protein>
<evidence type="ECO:0000256" key="1">
    <source>
        <dbReference type="ARBA" id="ARBA00023015"/>
    </source>
</evidence>
<dbReference type="GO" id="GO:0003700">
    <property type="term" value="F:DNA-binding transcription factor activity"/>
    <property type="evidence" value="ECO:0007669"/>
    <property type="project" value="InterPro"/>
</dbReference>
<dbReference type="EMBL" id="JAGSOG010000504">
    <property type="protein sequence ID" value="MBR7839598.1"/>
    <property type="molecule type" value="Genomic_DNA"/>
</dbReference>
<dbReference type="SUPFAM" id="SSF46785">
    <property type="entry name" value="Winged helix' DNA-binding domain"/>
    <property type="match status" value="1"/>
</dbReference>
<dbReference type="PANTHER" id="PTHR33154:SF33">
    <property type="entry name" value="TRANSCRIPTIONAL REPRESSOR SDPR"/>
    <property type="match status" value="1"/>
</dbReference>
<feature type="region of interest" description="Disordered" evidence="4">
    <location>
        <begin position="1"/>
        <end position="114"/>
    </location>
</feature>
<evidence type="ECO:0000259" key="5">
    <source>
        <dbReference type="PROSITE" id="PS50987"/>
    </source>
</evidence>
<feature type="compositionally biased region" description="Basic and acidic residues" evidence="4">
    <location>
        <begin position="64"/>
        <end position="80"/>
    </location>
</feature>
<organism evidence="6 7">
    <name type="scientific">Actinospica durhamensis</name>
    <dbReference type="NCBI Taxonomy" id="1508375"/>
    <lineage>
        <taxon>Bacteria</taxon>
        <taxon>Bacillati</taxon>
        <taxon>Actinomycetota</taxon>
        <taxon>Actinomycetes</taxon>
        <taxon>Catenulisporales</taxon>
        <taxon>Actinospicaceae</taxon>
        <taxon>Actinospica</taxon>
    </lineage>
</organism>
<evidence type="ECO:0000313" key="7">
    <source>
        <dbReference type="Proteomes" id="UP000675781"/>
    </source>
</evidence>
<dbReference type="InterPro" id="IPR001845">
    <property type="entry name" value="HTH_ArsR_DNA-bd_dom"/>
</dbReference>
<proteinExistence type="predicted"/>
<feature type="compositionally biased region" description="Polar residues" evidence="4">
    <location>
        <begin position="30"/>
        <end position="63"/>
    </location>
</feature>
<dbReference type="Gene3D" id="1.10.10.10">
    <property type="entry name" value="Winged helix-like DNA-binding domain superfamily/Winged helix DNA-binding domain"/>
    <property type="match status" value="1"/>
</dbReference>
<accession>A0A941EZM1</accession>
<dbReference type="InterPro" id="IPR011991">
    <property type="entry name" value="ArsR-like_HTH"/>
</dbReference>
<dbReference type="Pfam" id="PF12840">
    <property type="entry name" value="HTH_20"/>
    <property type="match status" value="1"/>
</dbReference>
<dbReference type="SMART" id="SM00418">
    <property type="entry name" value="HTH_ARSR"/>
    <property type="match status" value="1"/>
</dbReference>
<evidence type="ECO:0000313" key="6">
    <source>
        <dbReference type="EMBL" id="MBR7839598.1"/>
    </source>
</evidence>
<dbReference type="NCBIfam" id="NF033788">
    <property type="entry name" value="HTH_metalloreg"/>
    <property type="match status" value="1"/>
</dbReference>
<keyword evidence="2" id="KW-0238">DNA-binding</keyword>
<comment type="caution">
    <text evidence="6">The sequence shown here is derived from an EMBL/GenBank/DDBJ whole genome shotgun (WGS) entry which is preliminary data.</text>
</comment>
<dbReference type="PRINTS" id="PR00778">
    <property type="entry name" value="HTHARSR"/>
</dbReference>
<dbReference type="InterPro" id="IPR036388">
    <property type="entry name" value="WH-like_DNA-bd_sf"/>
</dbReference>
<keyword evidence="3" id="KW-0804">Transcription</keyword>
<evidence type="ECO:0000256" key="4">
    <source>
        <dbReference type="SAM" id="MobiDB-lite"/>
    </source>
</evidence>
<feature type="domain" description="HTH arsR-type" evidence="5">
    <location>
        <begin position="163"/>
        <end position="258"/>
    </location>
</feature>
<feature type="compositionally biased region" description="Low complexity" evidence="4">
    <location>
        <begin position="140"/>
        <end position="157"/>
    </location>
</feature>
<dbReference type="AlphaFoldDB" id="A0A941EZM1"/>
<dbReference type="InterPro" id="IPR036390">
    <property type="entry name" value="WH_DNA-bd_sf"/>
</dbReference>
<feature type="region of interest" description="Disordered" evidence="4">
    <location>
        <begin position="140"/>
        <end position="162"/>
    </location>
</feature>
<dbReference type="PANTHER" id="PTHR33154">
    <property type="entry name" value="TRANSCRIPTIONAL REGULATOR, ARSR FAMILY"/>
    <property type="match status" value="1"/>
</dbReference>
<reference evidence="6" key="1">
    <citation type="submission" date="2021-04" db="EMBL/GenBank/DDBJ databases">
        <title>Genome based classification of Actinospica acidithermotolerans sp. nov., an actinobacterium isolated from an Indonesian hot spring.</title>
        <authorList>
            <person name="Kusuma A.B."/>
            <person name="Putra K.E."/>
            <person name="Nafisah S."/>
            <person name="Loh J."/>
            <person name="Nouioui I."/>
            <person name="Goodfellow M."/>
        </authorList>
    </citation>
    <scope>NUCLEOTIDE SEQUENCE</scope>
    <source>
        <strain evidence="6">CSCA 57</strain>
    </source>
</reference>
<dbReference type="Proteomes" id="UP000675781">
    <property type="component" value="Unassembled WGS sequence"/>
</dbReference>
<keyword evidence="7" id="KW-1185">Reference proteome</keyword>
<gene>
    <name evidence="6" type="ORF">KDL01_40475</name>
</gene>
<dbReference type="PROSITE" id="PS50987">
    <property type="entry name" value="HTH_ARSR_2"/>
    <property type="match status" value="1"/>
</dbReference>
<dbReference type="CDD" id="cd00090">
    <property type="entry name" value="HTH_ARSR"/>
    <property type="match status" value="1"/>
</dbReference>
<feature type="compositionally biased region" description="Low complexity" evidence="4">
    <location>
        <begin position="1"/>
        <end position="15"/>
    </location>
</feature>